<evidence type="ECO:0000256" key="1">
    <source>
        <dbReference type="SAM" id="Phobius"/>
    </source>
</evidence>
<name>A0AAN7G6P9_QUERU</name>
<dbReference type="Proteomes" id="UP001324115">
    <property type="component" value="Unassembled WGS sequence"/>
</dbReference>
<evidence type="ECO:0000313" key="2">
    <source>
        <dbReference type="EMBL" id="KAK4602264.1"/>
    </source>
</evidence>
<evidence type="ECO:0000313" key="3">
    <source>
        <dbReference type="Proteomes" id="UP001324115"/>
    </source>
</evidence>
<comment type="caution">
    <text evidence="2">The sequence shown here is derived from an EMBL/GenBank/DDBJ whole genome shotgun (WGS) entry which is preliminary data.</text>
</comment>
<accession>A0AAN7G6P9</accession>
<keyword evidence="1" id="KW-0812">Transmembrane</keyword>
<gene>
    <name evidence="2" type="ORF">RGQ29_011346</name>
</gene>
<sequence length="159" mass="18015">MNLQSWKAIAIKKKQFKMLEIGMRIMEFRHLMVPSSHAKIVNEVLNYYVSQIACIFMTFPSRLILYASTTMVTILLHLPHENDSEDGSWVPTVVFKDQPTAYNAFLISIIIAFTGAFCAMLVEHRPRVESFCRVSALLSLLSALSLFCFAVASSDFWGV</sequence>
<protein>
    <submittedName>
        <fullName evidence="2">Uncharacterized protein</fullName>
    </submittedName>
</protein>
<dbReference type="AlphaFoldDB" id="A0AAN7G6P9"/>
<feature type="transmembrane region" description="Helical" evidence="1">
    <location>
        <begin position="134"/>
        <end position="152"/>
    </location>
</feature>
<keyword evidence="1" id="KW-0472">Membrane</keyword>
<keyword evidence="1" id="KW-1133">Transmembrane helix</keyword>
<keyword evidence="3" id="KW-1185">Reference proteome</keyword>
<dbReference type="EMBL" id="JAXUIC010000002">
    <property type="protein sequence ID" value="KAK4602264.1"/>
    <property type="molecule type" value="Genomic_DNA"/>
</dbReference>
<organism evidence="2 3">
    <name type="scientific">Quercus rubra</name>
    <name type="common">Northern red oak</name>
    <name type="synonym">Quercus borealis</name>
    <dbReference type="NCBI Taxonomy" id="3512"/>
    <lineage>
        <taxon>Eukaryota</taxon>
        <taxon>Viridiplantae</taxon>
        <taxon>Streptophyta</taxon>
        <taxon>Embryophyta</taxon>
        <taxon>Tracheophyta</taxon>
        <taxon>Spermatophyta</taxon>
        <taxon>Magnoliopsida</taxon>
        <taxon>eudicotyledons</taxon>
        <taxon>Gunneridae</taxon>
        <taxon>Pentapetalae</taxon>
        <taxon>rosids</taxon>
        <taxon>fabids</taxon>
        <taxon>Fagales</taxon>
        <taxon>Fagaceae</taxon>
        <taxon>Quercus</taxon>
    </lineage>
</organism>
<reference evidence="2 3" key="1">
    <citation type="journal article" date="2023" name="G3 (Bethesda)">
        <title>A haplotype-resolved chromosome-scale genome for Quercus rubra L. provides insights into the genetics of adaptive traits for red oak species.</title>
        <authorList>
            <person name="Kapoor B."/>
            <person name="Jenkins J."/>
            <person name="Schmutz J."/>
            <person name="Zhebentyayeva T."/>
            <person name="Kuelheim C."/>
            <person name="Coggeshall M."/>
            <person name="Heim C."/>
            <person name="Lasky J.R."/>
            <person name="Leites L."/>
            <person name="Islam-Faridi N."/>
            <person name="Romero-Severson J."/>
            <person name="DeLeo V.L."/>
            <person name="Lucas S.M."/>
            <person name="Lazic D."/>
            <person name="Gailing O."/>
            <person name="Carlson J."/>
            <person name="Staton M."/>
        </authorList>
    </citation>
    <scope>NUCLEOTIDE SEQUENCE [LARGE SCALE GENOMIC DNA]</scope>
    <source>
        <strain evidence="2">Pseudo-F2</strain>
    </source>
</reference>
<proteinExistence type="predicted"/>
<feature type="transmembrane region" description="Helical" evidence="1">
    <location>
        <begin position="63"/>
        <end position="80"/>
    </location>
</feature>
<feature type="transmembrane region" description="Helical" evidence="1">
    <location>
        <begin position="100"/>
        <end position="122"/>
    </location>
</feature>